<keyword evidence="8 15" id="KW-0408">Iron</keyword>
<dbReference type="GO" id="GO:0046872">
    <property type="term" value="F:metal ion binding"/>
    <property type="evidence" value="ECO:0007669"/>
    <property type="project" value="UniProtKB-KW"/>
</dbReference>
<evidence type="ECO:0000256" key="5">
    <source>
        <dbReference type="ARBA" id="ARBA00022692"/>
    </source>
</evidence>
<evidence type="ECO:0000256" key="12">
    <source>
        <dbReference type="NCBIfam" id="TIGR00437"/>
    </source>
</evidence>
<feature type="transmembrane region" description="Helical" evidence="15">
    <location>
        <begin position="341"/>
        <end position="365"/>
    </location>
</feature>
<dbReference type="Pfam" id="PF07670">
    <property type="entry name" value="Gate"/>
    <property type="match status" value="2"/>
</dbReference>
<dbReference type="InterPro" id="IPR011640">
    <property type="entry name" value="Fe2_transport_prot_B_C"/>
</dbReference>
<sequence length="723" mass="79758">MKKAFLIGNPNVGKTAVLNILSGSSFSVGNWAGVTVSRQEGVLNLSNGKIHLLDLPGLYSLSPCSQDEGISAQEIFGSDADVFLNIIDVNNLHQNIMLSAELGELGVPVIGLLNFYDEFSQSQELDIKALEEVLGYPLIAFSARTGQGVEQLKTLLDETKDFSVWKSKTRIVTQPAYQKLPEIFSREFERYGLARFASKLDPIAVLAQLSVKNSVVMQKFHLTGKDVDAVLLSRRNDVPDFIQDIIDKKEYVVQSAKVVLKPGKKSKSSQARAADSILLHPIFGMVSFFAIMLILFTMVFNLANPFIDFIDWLVGEKFATYASEFLGDTHPAFQSFIVDGLIGGIGSILTFVPLIFILYIFLAVLEESGYLARIAVLLEYPLSKIGLSGKAFFPMMLGFGCNVPAIYGARVLETPELRRLTALLAPLMSCGARLTVFALFVSAFFRGNASLILISMYLVGLVIAAVLSYIFSRFTLFSSDNSCFVMVLPPYRVPNGKVVFRNAAKHAGSYIQKAGGIILGLLMVIWALSYFPNDGDIHESYLAKAGRVIQPVFVPLGFGERWEPVVSIIPSLIAKEAVVGFLGQVLVSEDDSNDDEPQAQFLLGEELREISREFLVTVQKAVVGFFTWNVADLFTPPDEEELEAEGGVGIVNRLRNIWGDDPLAPVKAYSFMLFILLTVPCVACIGALKQELDRKSFWITLTLYVFLPYVVALCYYQIARFLG</sequence>
<feature type="transmembrane region" description="Helical" evidence="15">
    <location>
        <begin position="668"/>
        <end position="688"/>
    </location>
</feature>
<dbReference type="GO" id="GO:0015093">
    <property type="term" value="F:ferrous iron transmembrane transporter activity"/>
    <property type="evidence" value="ECO:0007669"/>
    <property type="project" value="UniProtKB-UniRule"/>
</dbReference>
<dbReference type="RefSeq" id="WP_092318828.1">
    <property type="nucleotide sequence ID" value="NZ_FOKY01000004.1"/>
</dbReference>
<comment type="subcellular location">
    <subcellularLocation>
        <location evidence="15">Cell inner membrane</location>
        <topology evidence="15">Multi-pass membrane protein</topology>
    </subcellularLocation>
    <subcellularLocation>
        <location evidence="1">Cell membrane</location>
        <topology evidence="1">Multi-pass membrane protein</topology>
    </subcellularLocation>
</comment>
<dbReference type="Proteomes" id="UP000240042">
    <property type="component" value="Unassembled WGS sequence"/>
</dbReference>
<feature type="binding site" evidence="14">
    <location>
        <position position="22"/>
    </location>
    <ligand>
        <name>Mg(2+)</name>
        <dbReference type="ChEBI" id="CHEBI:18420"/>
        <label>1</label>
    </ligand>
</feature>
<dbReference type="GO" id="GO:0005525">
    <property type="term" value="F:GTP binding"/>
    <property type="evidence" value="ECO:0007669"/>
    <property type="project" value="UniProtKB-KW"/>
</dbReference>
<dbReference type="PANTHER" id="PTHR43185">
    <property type="entry name" value="FERROUS IRON TRANSPORT PROTEIN B"/>
    <property type="match status" value="1"/>
</dbReference>
<feature type="transmembrane region" description="Helical" evidence="15">
    <location>
        <begin position="697"/>
        <end position="718"/>
    </location>
</feature>
<evidence type="ECO:0000256" key="11">
    <source>
        <dbReference type="ARBA" id="ARBA00023136"/>
    </source>
</evidence>
<dbReference type="PANTHER" id="PTHR43185:SF1">
    <property type="entry name" value="FE(2+) TRANSPORTER FEOB"/>
    <property type="match status" value="1"/>
</dbReference>
<organism evidence="17 18">
    <name type="scientific">Brevinema andersonii</name>
    <dbReference type="NCBI Taxonomy" id="34097"/>
    <lineage>
        <taxon>Bacteria</taxon>
        <taxon>Pseudomonadati</taxon>
        <taxon>Spirochaetota</taxon>
        <taxon>Spirochaetia</taxon>
        <taxon>Brevinematales</taxon>
        <taxon>Brevinemataceae</taxon>
        <taxon>Brevinema</taxon>
    </lineage>
</organism>
<evidence type="ECO:0000256" key="9">
    <source>
        <dbReference type="ARBA" id="ARBA00023065"/>
    </source>
</evidence>
<keyword evidence="3" id="KW-1003">Cell membrane</keyword>
<dbReference type="Gene3D" id="3.40.50.300">
    <property type="entry name" value="P-loop containing nucleotide triphosphate hydrolases"/>
    <property type="match status" value="1"/>
</dbReference>
<keyword evidence="18" id="KW-1185">Reference proteome</keyword>
<protein>
    <recommendedName>
        <fullName evidence="12 15">Ferrous iron transport protein B</fullName>
    </recommendedName>
</protein>
<name>A0A1I1DTF1_BREAD</name>
<keyword evidence="10 13" id="KW-0342">GTP-binding</keyword>
<dbReference type="NCBIfam" id="TIGR00437">
    <property type="entry name" value="feoB"/>
    <property type="match status" value="1"/>
</dbReference>
<gene>
    <name evidence="17" type="ORF">SAMN02745150_00775</name>
</gene>
<dbReference type="SUPFAM" id="SSF52540">
    <property type="entry name" value="P-loop containing nucleoside triphosphate hydrolases"/>
    <property type="match status" value="1"/>
</dbReference>
<dbReference type="InterPro" id="IPR050860">
    <property type="entry name" value="FeoB_GTPase"/>
</dbReference>
<dbReference type="InterPro" id="IPR003373">
    <property type="entry name" value="Fe2_transport_prot-B"/>
</dbReference>
<feature type="binding site" evidence="14">
    <location>
        <position position="23"/>
    </location>
    <ligand>
        <name>Mg(2+)</name>
        <dbReference type="ChEBI" id="CHEBI:18420"/>
        <label>2</label>
    </ligand>
</feature>
<evidence type="ECO:0000256" key="10">
    <source>
        <dbReference type="ARBA" id="ARBA00023134"/>
    </source>
</evidence>
<dbReference type="InterPro" id="IPR027417">
    <property type="entry name" value="P-loop_NTPase"/>
</dbReference>
<comment type="function">
    <text evidence="15">Probable transporter of a GTP-driven Fe(2+) uptake system.</text>
</comment>
<keyword evidence="6 13" id="KW-0547">Nucleotide-binding</keyword>
<feature type="transmembrane region" description="Helical" evidence="15">
    <location>
        <begin position="277"/>
        <end position="303"/>
    </location>
</feature>
<evidence type="ECO:0000313" key="17">
    <source>
        <dbReference type="EMBL" id="SFB78309.1"/>
    </source>
</evidence>
<evidence type="ECO:0000256" key="15">
    <source>
        <dbReference type="RuleBase" id="RU362098"/>
    </source>
</evidence>
<keyword evidence="2 15" id="KW-0813">Transport</keyword>
<evidence type="ECO:0000313" key="18">
    <source>
        <dbReference type="Proteomes" id="UP000240042"/>
    </source>
</evidence>
<dbReference type="EMBL" id="FOKY01000004">
    <property type="protein sequence ID" value="SFB78309.1"/>
    <property type="molecule type" value="Genomic_DNA"/>
</dbReference>
<reference evidence="18" key="1">
    <citation type="submission" date="2016-10" db="EMBL/GenBank/DDBJ databases">
        <authorList>
            <person name="Varghese N."/>
            <person name="Submissions S."/>
        </authorList>
    </citation>
    <scope>NUCLEOTIDE SEQUENCE [LARGE SCALE GENOMIC DNA]</scope>
    <source>
        <strain evidence="18">ATCC 43811</strain>
    </source>
</reference>
<feature type="binding site" evidence="13">
    <location>
        <begin position="114"/>
        <end position="117"/>
    </location>
    <ligand>
        <name>GTP</name>
        <dbReference type="ChEBI" id="CHEBI:37565"/>
        <label>1</label>
    </ligand>
</feature>
<dbReference type="AlphaFoldDB" id="A0A1I1DTF1"/>
<comment type="caution">
    <text evidence="15">Lacks conserved residue(s) required for the propagation of feature annotation.</text>
</comment>
<keyword evidence="14" id="KW-0460">Magnesium</keyword>
<feature type="binding site" evidence="13">
    <location>
        <begin position="8"/>
        <end position="15"/>
    </location>
    <ligand>
        <name>GTP</name>
        <dbReference type="ChEBI" id="CHEBI:37565"/>
        <label>1</label>
    </ligand>
</feature>
<evidence type="ECO:0000256" key="2">
    <source>
        <dbReference type="ARBA" id="ARBA00022448"/>
    </source>
</evidence>
<keyword evidence="4 15" id="KW-0410">Iron transport</keyword>
<dbReference type="InterPro" id="IPR030389">
    <property type="entry name" value="G_FEOB_dom"/>
</dbReference>
<evidence type="ECO:0000256" key="8">
    <source>
        <dbReference type="ARBA" id="ARBA00023004"/>
    </source>
</evidence>
<evidence type="ECO:0000256" key="3">
    <source>
        <dbReference type="ARBA" id="ARBA00022475"/>
    </source>
</evidence>
<keyword evidence="5 15" id="KW-0812">Transmembrane</keyword>
<evidence type="ECO:0000256" key="4">
    <source>
        <dbReference type="ARBA" id="ARBA00022496"/>
    </source>
</evidence>
<keyword evidence="7 15" id="KW-1133">Transmembrane helix</keyword>
<accession>A0A1I1DTF1</accession>
<keyword evidence="14" id="KW-0479">Metal-binding</keyword>
<feature type="transmembrane region" description="Helical" evidence="15">
    <location>
        <begin position="510"/>
        <end position="531"/>
    </location>
</feature>
<proteinExistence type="inferred from homology"/>
<evidence type="ECO:0000256" key="13">
    <source>
        <dbReference type="PIRSR" id="PIRSR603373-1"/>
    </source>
</evidence>
<evidence type="ECO:0000259" key="16">
    <source>
        <dbReference type="PROSITE" id="PS51711"/>
    </source>
</evidence>
<feature type="domain" description="FeoB-type G" evidence="16">
    <location>
        <begin position="1"/>
        <end position="162"/>
    </location>
</feature>
<evidence type="ECO:0000256" key="14">
    <source>
        <dbReference type="PIRSR" id="PIRSR603373-2"/>
    </source>
</evidence>
<feature type="binding site" evidence="14">
    <location>
        <position position="19"/>
    </location>
    <ligand>
        <name>Mg(2+)</name>
        <dbReference type="ChEBI" id="CHEBI:18420"/>
        <label>2</label>
    </ligand>
</feature>
<dbReference type="STRING" id="34097.SAMN02745150_00775"/>
<dbReference type="PROSITE" id="PS51711">
    <property type="entry name" value="G_FEOB"/>
    <property type="match status" value="1"/>
</dbReference>
<evidence type="ECO:0000256" key="7">
    <source>
        <dbReference type="ARBA" id="ARBA00022989"/>
    </source>
</evidence>
<feature type="transmembrane region" description="Helical" evidence="15">
    <location>
        <begin position="451"/>
        <end position="471"/>
    </location>
</feature>
<evidence type="ECO:0000256" key="6">
    <source>
        <dbReference type="ARBA" id="ARBA00022741"/>
    </source>
</evidence>
<dbReference type="Pfam" id="PF07664">
    <property type="entry name" value="FeoB_C"/>
    <property type="match status" value="1"/>
</dbReference>
<comment type="similarity">
    <text evidence="15">Belongs to the TRAFAC class TrmE-Era-EngA-EngB-Septin-like GTPase superfamily. FeoB GTPase (TC 9.A.8) family.</text>
</comment>
<keyword evidence="11 15" id="KW-0472">Membrane</keyword>
<dbReference type="Pfam" id="PF02421">
    <property type="entry name" value="FeoB_N"/>
    <property type="match status" value="1"/>
</dbReference>
<keyword evidence="9" id="KW-0406">Ion transport</keyword>
<evidence type="ECO:0000256" key="1">
    <source>
        <dbReference type="ARBA" id="ARBA00004651"/>
    </source>
</evidence>
<dbReference type="GO" id="GO:0005886">
    <property type="term" value="C:plasma membrane"/>
    <property type="evidence" value="ECO:0007669"/>
    <property type="project" value="UniProtKB-SubCell"/>
</dbReference>
<feature type="binding site" evidence="13">
    <location>
        <begin position="54"/>
        <end position="57"/>
    </location>
    <ligand>
        <name>GTP</name>
        <dbReference type="ChEBI" id="CHEBI:37565"/>
        <label>1</label>
    </ligand>
</feature>
<dbReference type="OrthoDB" id="9809127at2"/>
<feature type="transmembrane region" description="Helical" evidence="15">
    <location>
        <begin position="420"/>
        <end position="445"/>
    </location>
</feature>
<dbReference type="InterPro" id="IPR011642">
    <property type="entry name" value="Gate_dom"/>
</dbReference>